<proteinExistence type="predicted"/>
<name>A0A8G0LAF5_9HYPO</name>
<evidence type="ECO:0000313" key="2">
    <source>
        <dbReference type="Proteomes" id="UP000826661"/>
    </source>
</evidence>
<keyword evidence="2" id="KW-1185">Reference proteome</keyword>
<dbReference type="EMBL" id="CP075866">
    <property type="protein sequence ID" value="QYS98722.1"/>
    <property type="molecule type" value="Genomic_DNA"/>
</dbReference>
<evidence type="ECO:0000313" key="1">
    <source>
        <dbReference type="EMBL" id="QYS98722.1"/>
    </source>
</evidence>
<gene>
    <name evidence="1" type="ORF">H0G86_005888</name>
</gene>
<reference evidence="1 2" key="1">
    <citation type="journal article" date="2021" name="BMC Genomics">
        <title>Telomere-to-telomere genome assembly of asparaginase-producing Trichoderma simmonsii.</title>
        <authorList>
            <person name="Chung D."/>
            <person name="Kwon Y.M."/>
            <person name="Yang Y."/>
        </authorList>
    </citation>
    <scope>NUCLEOTIDE SEQUENCE [LARGE SCALE GENOMIC DNA]</scope>
    <source>
        <strain evidence="1 2">GH-Sj1</strain>
    </source>
</reference>
<dbReference type="AlphaFoldDB" id="A0A8G0LAF5"/>
<dbReference type="PANTHER" id="PTHR37540">
    <property type="entry name" value="TRANSCRIPTION FACTOR (ACR-2), PUTATIVE-RELATED-RELATED"/>
    <property type="match status" value="1"/>
</dbReference>
<dbReference type="PANTHER" id="PTHR37540:SF5">
    <property type="entry name" value="TRANSCRIPTION FACTOR DOMAIN-CONTAINING PROTEIN"/>
    <property type="match status" value="1"/>
</dbReference>
<organism evidence="1 2">
    <name type="scientific">Trichoderma simmonsii</name>
    <dbReference type="NCBI Taxonomy" id="1491479"/>
    <lineage>
        <taxon>Eukaryota</taxon>
        <taxon>Fungi</taxon>
        <taxon>Dikarya</taxon>
        <taxon>Ascomycota</taxon>
        <taxon>Pezizomycotina</taxon>
        <taxon>Sordariomycetes</taxon>
        <taxon>Hypocreomycetidae</taxon>
        <taxon>Hypocreales</taxon>
        <taxon>Hypocreaceae</taxon>
        <taxon>Trichoderma</taxon>
    </lineage>
</organism>
<protein>
    <submittedName>
        <fullName evidence="1">N-ethylmaleimide reductase</fullName>
    </submittedName>
</protein>
<sequence length="377" mass="41588">MVARPLTPEAEDFKFISIQGPCSKQSRGVSRLAKSHATKRGLKAKRLLEQKSNHNFRVAVLGKERNALVNEYRLINPPVLHQSLSASEIDPFGMLPVDTSRLQILLENTRARVASEPVFSMSEELAFQNFHAVFRTGLTDPALSSAVMFSLLFAATEGNLDMECLKYKGCAIGGIRDKITCIKGAVSESTIGAILLLAGVEAQLGMTSQVQLHMSAVRQLLDMSRSDGIYLTGGIKRAIFWQDLNASILSGSDRIVDHNTFSELRWQRDPFTPSFYELPSGFKVILQLLSEDFVEILEDIHALQCIRNYSTCEKGDPFVMAYINNYTASIQSRLANLATPSPILKCCSTAAYICSIMLCCHPWCASVIPVGYVVLGL</sequence>
<dbReference type="Proteomes" id="UP000826661">
    <property type="component" value="Chromosome III"/>
</dbReference>
<accession>A0A8G0LAF5</accession>